<evidence type="ECO:0000256" key="4">
    <source>
        <dbReference type="SAM" id="MobiDB-lite"/>
    </source>
</evidence>
<dbReference type="EC" id="3.2.2.4" evidence="2"/>
<evidence type="ECO:0000256" key="3">
    <source>
        <dbReference type="ARBA" id="ARBA00031983"/>
    </source>
</evidence>
<dbReference type="GO" id="GO:0008714">
    <property type="term" value="F:AMP nucleosidase activity"/>
    <property type="evidence" value="ECO:0007669"/>
    <property type="project" value="UniProtKB-EC"/>
</dbReference>
<dbReference type="GO" id="GO:0005829">
    <property type="term" value="C:cytosol"/>
    <property type="evidence" value="ECO:0007669"/>
    <property type="project" value="TreeGrafter"/>
</dbReference>
<dbReference type="AlphaFoldDB" id="A0A8I1Y5N6"/>
<dbReference type="Pfam" id="PF03641">
    <property type="entry name" value="Lysine_decarbox"/>
    <property type="match status" value="1"/>
</dbReference>
<dbReference type="InterPro" id="IPR031100">
    <property type="entry name" value="LOG_fam"/>
</dbReference>
<comment type="catalytic activity">
    <reaction evidence="1">
        <text>AMP + H2O = D-ribose 5-phosphate + adenine</text>
        <dbReference type="Rhea" id="RHEA:20129"/>
        <dbReference type="ChEBI" id="CHEBI:15377"/>
        <dbReference type="ChEBI" id="CHEBI:16708"/>
        <dbReference type="ChEBI" id="CHEBI:78346"/>
        <dbReference type="ChEBI" id="CHEBI:456215"/>
        <dbReference type="EC" id="3.2.2.4"/>
    </reaction>
</comment>
<evidence type="ECO:0000313" key="6">
    <source>
        <dbReference type="Proteomes" id="UP000673383"/>
    </source>
</evidence>
<gene>
    <name evidence="5" type="ORF">JOH49_003478</name>
</gene>
<reference evidence="5" key="1">
    <citation type="submission" date="2021-02" db="EMBL/GenBank/DDBJ databases">
        <title>Genomic Encyclopedia of Type Strains, Phase IV (KMG-V): Genome sequencing to study the core and pangenomes of soil and plant-associated prokaryotes.</title>
        <authorList>
            <person name="Whitman W."/>
        </authorList>
    </citation>
    <scope>NUCLEOTIDE SEQUENCE</scope>
    <source>
        <strain evidence="5">USDA 406</strain>
    </source>
</reference>
<proteinExistence type="predicted"/>
<dbReference type="RefSeq" id="WP_051447788.1">
    <property type="nucleotide sequence ID" value="NZ_CP126003.1"/>
</dbReference>
<name>A0A8I1Y5N6_BRAEL</name>
<evidence type="ECO:0000313" key="5">
    <source>
        <dbReference type="EMBL" id="MBP1293725.1"/>
    </source>
</evidence>
<dbReference type="SUPFAM" id="SSF102405">
    <property type="entry name" value="MCP/YpsA-like"/>
    <property type="match status" value="1"/>
</dbReference>
<sequence>MTDDLPSTRPSPKPAHHVDRAVVLPGGQPNGAEEDGRALGDLRSILQSPSYREANQDEDFPQSEATRGIRLQLDFLKTETLLREHQIAHTIVVFGSTRICEAQAARRTVASIADALALNPDDGGLQRRLKTARSLAAKTKYYGIAHEFGQIVGAASEKAIGGRLMIMTGGGPGIMEAANRGAHDVGAQSIGLNITLPKEQDPNPYVTPELCFRFHYFAMRKLHLLMRARALVAFPGGFGTMDELFEVLSLAQTRKIAPVPVVLVGESYWRRAFDPDFLVGEGVIDPEDRGLFWFAESAEEAWHGILRWYETAGRPLLPIGDGASRGKSISQEGRS</sequence>
<dbReference type="Proteomes" id="UP000673383">
    <property type="component" value="Unassembled WGS sequence"/>
</dbReference>
<evidence type="ECO:0000256" key="1">
    <source>
        <dbReference type="ARBA" id="ARBA00000274"/>
    </source>
</evidence>
<protein>
    <recommendedName>
        <fullName evidence="3">AMP nucleosidase</fullName>
        <ecNumber evidence="2">3.2.2.4</ecNumber>
    </recommendedName>
    <alternativeName>
        <fullName evidence="3">AMP nucleosidase</fullName>
    </alternativeName>
</protein>
<dbReference type="PANTHER" id="PTHR43393">
    <property type="entry name" value="CYTOKININ RIBOSIDE 5'-MONOPHOSPHATE PHOSPHORIBOHYDROLASE"/>
    <property type="match status" value="1"/>
</dbReference>
<accession>A0A8I1Y5N6</accession>
<organism evidence="5 6">
    <name type="scientific">Bradyrhizobium elkanii</name>
    <dbReference type="NCBI Taxonomy" id="29448"/>
    <lineage>
        <taxon>Bacteria</taxon>
        <taxon>Pseudomonadati</taxon>
        <taxon>Pseudomonadota</taxon>
        <taxon>Alphaproteobacteria</taxon>
        <taxon>Hyphomicrobiales</taxon>
        <taxon>Nitrobacteraceae</taxon>
        <taxon>Bradyrhizobium</taxon>
    </lineage>
</organism>
<comment type="caution">
    <text evidence="5">The sequence shown here is derived from an EMBL/GenBank/DDBJ whole genome shotgun (WGS) entry which is preliminary data.</text>
</comment>
<dbReference type="Gene3D" id="3.40.50.450">
    <property type="match status" value="1"/>
</dbReference>
<feature type="region of interest" description="Disordered" evidence="4">
    <location>
        <begin position="1"/>
        <end position="37"/>
    </location>
</feature>
<dbReference type="InterPro" id="IPR052341">
    <property type="entry name" value="LOG_family_nucleotidases"/>
</dbReference>
<evidence type="ECO:0000256" key="2">
    <source>
        <dbReference type="ARBA" id="ARBA00011985"/>
    </source>
</evidence>
<dbReference type="PANTHER" id="PTHR43393:SF3">
    <property type="entry name" value="LYSINE DECARBOXYLASE-LIKE PROTEIN"/>
    <property type="match status" value="1"/>
</dbReference>
<dbReference type="EMBL" id="JAFICZ010000001">
    <property type="protein sequence ID" value="MBP1293725.1"/>
    <property type="molecule type" value="Genomic_DNA"/>
</dbReference>